<keyword evidence="1" id="KW-0175">Coiled coil</keyword>
<dbReference type="HOGENOM" id="CLU_049840_0_0_1"/>
<sequence>MALQETHLTDENIEQINRLFGRRLLVFNSSDAECPGASAGIAFVLNREITDTSSLSFHELIPGRAITLTTKWHNSEKMTILNVYAPNDYAAHPNFWKTIGDKCRTLSIRRPDLMMGDFNIVEEALDRAPARLDDPTATTALQDLRTALQLDDTWRQAFPTTRMFTFRTHNQMKSRLDRIYSSPQHEGNLFEWETGPSTVPTDHSMVSVRFAPINAPQVGQGRWTWPLGLVNDETLLNSVETLGLTLQTQIQAQGAGTNPDKDPQVLWDNFKKEIRKVAKKHAKVNLNKINQRIKTLKADIAETANNPEVDSSEDVRAQEAIL</sequence>
<evidence type="ECO:0000259" key="2">
    <source>
        <dbReference type="Pfam" id="PF03372"/>
    </source>
</evidence>
<dbReference type="InParanoid" id="A0A067PMQ8"/>
<gene>
    <name evidence="3" type="ORF">JAAARDRAFT_132866</name>
</gene>
<dbReference type="Proteomes" id="UP000027265">
    <property type="component" value="Unassembled WGS sequence"/>
</dbReference>
<dbReference type="STRING" id="933084.A0A067PMQ8"/>
<reference evidence="4" key="1">
    <citation type="journal article" date="2014" name="Proc. Natl. Acad. Sci. U.S.A.">
        <title>Extensive sampling of basidiomycete genomes demonstrates inadequacy of the white-rot/brown-rot paradigm for wood decay fungi.</title>
        <authorList>
            <person name="Riley R."/>
            <person name="Salamov A.A."/>
            <person name="Brown D.W."/>
            <person name="Nagy L.G."/>
            <person name="Floudas D."/>
            <person name="Held B.W."/>
            <person name="Levasseur A."/>
            <person name="Lombard V."/>
            <person name="Morin E."/>
            <person name="Otillar R."/>
            <person name="Lindquist E.A."/>
            <person name="Sun H."/>
            <person name="LaButti K.M."/>
            <person name="Schmutz J."/>
            <person name="Jabbour D."/>
            <person name="Luo H."/>
            <person name="Baker S.E."/>
            <person name="Pisabarro A.G."/>
            <person name="Walton J.D."/>
            <person name="Blanchette R.A."/>
            <person name="Henrissat B."/>
            <person name="Martin F."/>
            <person name="Cullen D."/>
            <person name="Hibbett D.S."/>
            <person name="Grigoriev I.V."/>
        </authorList>
    </citation>
    <scope>NUCLEOTIDE SEQUENCE [LARGE SCALE GENOMIC DNA]</scope>
    <source>
        <strain evidence="4">MUCL 33604</strain>
    </source>
</reference>
<evidence type="ECO:0000313" key="3">
    <source>
        <dbReference type="EMBL" id="KDQ56069.1"/>
    </source>
</evidence>
<dbReference type="AlphaFoldDB" id="A0A067PMQ8"/>
<keyword evidence="4" id="KW-1185">Reference proteome</keyword>
<feature type="coiled-coil region" evidence="1">
    <location>
        <begin position="279"/>
        <end position="306"/>
    </location>
</feature>
<dbReference type="SUPFAM" id="SSF56219">
    <property type="entry name" value="DNase I-like"/>
    <property type="match status" value="1"/>
</dbReference>
<dbReference type="InterPro" id="IPR005135">
    <property type="entry name" value="Endo/exonuclease/phosphatase"/>
</dbReference>
<dbReference type="EMBL" id="KL197723">
    <property type="protein sequence ID" value="KDQ56069.1"/>
    <property type="molecule type" value="Genomic_DNA"/>
</dbReference>
<feature type="non-terminal residue" evidence="3">
    <location>
        <position position="322"/>
    </location>
</feature>
<organism evidence="3 4">
    <name type="scientific">Jaapia argillacea MUCL 33604</name>
    <dbReference type="NCBI Taxonomy" id="933084"/>
    <lineage>
        <taxon>Eukaryota</taxon>
        <taxon>Fungi</taxon>
        <taxon>Dikarya</taxon>
        <taxon>Basidiomycota</taxon>
        <taxon>Agaricomycotina</taxon>
        <taxon>Agaricomycetes</taxon>
        <taxon>Agaricomycetidae</taxon>
        <taxon>Jaapiales</taxon>
        <taxon>Jaapiaceae</taxon>
        <taxon>Jaapia</taxon>
    </lineage>
</organism>
<evidence type="ECO:0000256" key="1">
    <source>
        <dbReference type="SAM" id="Coils"/>
    </source>
</evidence>
<dbReference type="GO" id="GO:0003824">
    <property type="term" value="F:catalytic activity"/>
    <property type="evidence" value="ECO:0007669"/>
    <property type="project" value="InterPro"/>
</dbReference>
<dbReference type="Pfam" id="PF03372">
    <property type="entry name" value="Exo_endo_phos"/>
    <property type="match status" value="1"/>
</dbReference>
<protein>
    <recommendedName>
        <fullName evidence="2">Endonuclease/exonuclease/phosphatase domain-containing protein</fullName>
    </recommendedName>
</protein>
<accession>A0A067PMQ8</accession>
<evidence type="ECO:0000313" key="4">
    <source>
        <dbReference type="Proteomes" id="UP000027265"/>
    </source>
</evidence>
<dbReference type="Gene3D" id="3.60.10.10">
    <property type="entry name" value="Endonuclease/exonuclease/phosphatase"/>
    <property type="match status" value="1"/>
</dbReference>
<feature type="domain" description="Endonuclease/exonuclease/phosphatase" evidence="2">
    <location>
        <begin position="1"/>
        <end position="185"/>
    </location>
</feature>
<name>A0A067PMQ8_9AGAM</name>
<dbReference type="OrthoDB" id="3264871at2759"/>
<dbReference type="CDD" id="cd09076">
    <property type="entry name" value="L1-EN"/>
    <property type="match status" value="1"/>
</dbReference>
<dbReference type="InterPro" id="IPR036691">
    <property type="entry name" value="Endo/exonu/phosph_ase_sf"/>
</dbReference>
<proteinExistence type="predicted"/>